<feature type="region of interest" description="Disordered" evidence="1">
    <location>
        <begin position="123"/>
        <end position="174"/>
    </location>
</feature>
<keyword evidence="4" id="KW-1185">Reference proteome</keyword>
<organism evidence="3 4">
    <name type="scientific">Prorocentrum cordatum</name>
    <dbReference type="NCBI Taxonomy" id="2364126"/>
    <lineage>
        <taxon>Eukaryota</taxon>
        <taxon>Sar</taxon>
        <taxon>Alveolata</taxon>
        <taxon>Dinophyceae</taxon>
        <taxon>Prorocentrales</taxon>
        <taxon>Prorocentraceae</taxon>
        <taxon>Prorocentrum</taxon>
    </lineage>
</organism>
<protein>
    <recommendedName>
        <fullName evidence="2">NADP-dependent oxidoreductase domain-containing protein</fullName>
    </recommendedName>
</protein>
<feature type="compositionally biased region" description="Low complexity" evidence="1">
    <location>
        <begin position="123"/>
        <end position="158"/>
    </location>
</feature>
<evidence type="ECO:0000259" key="2">
    <source>
        <dbReference type="Pfam" id="PF00248"/>
    </source>
</evidence>
<dbReference type="InterPro" id="IPR023210">
    <property type="entry name" value="NADP_OxRdtase_dom"/>
</dbReference>
<feature type="domain" description="NADP-dependent oxidoreductase" evidence="2">
    <location>
        <begin position="4"/>
        <end position="76"/>
    </location>
</feature>
<dbReference type="InterPro" id="IPR020471">
    <property type="entry name" value="AKR"/>
</dbReference>
<dbReference type="InterPro" id="IPR018170">
    <property type="entry name" value="Aldo/ket_reductase_CS"/>
</dbReference>
<gene>
    <name evidence="3" type="ORF">PCOR1329_LOCUS15176</name>
</gene>
<accession>A0ABN9QXQ3</accession>
<proteinExistence type="predicted"/>
<name>A0ABN9QXQ3_9DINO</name>
<reference evidence="3" key="1">
    <citation type="submission" date="2023-10" db="EMBL/GenBank/DDBJ databases">
        <authorList>
            <person name="Chen Y."/>
            <person name="Shah S."/>
            <person name="Dougan E. K."/>
            <person name="Thang M."/>
            <person name="Chan C."/>
        </authorList>
    </citation>
    <scope>NUCLEOTIDE SEQUENCE [LARGE SCALE GENOMIC DNA]</scope>
</reference>
<dbReference type="PROSITE" id="PS00798">
    <property type="entry name" value="ALDOKETO_REDUCTASE_1"/>
    <property type="match status" value="1"/>
</dbReference>
<dbReference type="Pfam" id="PF00248">
    <property type="entry name" value="Aldo_ket_red"/>
    <property type="match status" value="1"/>
</dbReference>
<evidence type="ECO:0000256" key="1">
    <source>
        <dbReference type="SAM" id="MobiDB-lite"/>
    </source>
</evidence>
<sequence>MPVVGLGTWKSKSGEVEAAVTHAICEAGYRHIDAAQIYGNQEEVGRGIRHAIDKCGVKRGELWITTRYGWSTTGRRTCRLPWTGSCGSSAWTMSTSCCCTGRCRSRGPPPGARRAALSASLAPTTPCGLGARTATTSSPTSPSWRPGGRSSARSGPGRCAPSGCPTFSRPRSTS</sequence>
<evidence type="ECO:0000313" key="3">
    <source>
        <dbReference type="EMBL" id="CAK0810115.1"/>
    </source>
</evidence>
<dbReference type="PANTHER" id="PTHR11732">
    <property type="entry name" value="ALDO/KETO REDUCTASE"/>
    <property type="match status" value="1"/>
</dbReference>
<dbReference type="InterPro" id="IPR036812">
    <property type="entry name" value="NAD(P)_OxRdtase_dom_sf"/>
</dbReference>
<comment type="caution">
    <text evidence="3">The sequence shown here is derived from an EMBL/GenBank/DDBJ whole genome shotgun (WGS) entry which is preliminary data.</text>
</comment>
<dbReference type="EMBL" id="CAUYUJ010004566">
    <property type="protein sequence ID" value="CAK0810115.1"/>
    <property type="molecule type" value="Genomic_DNA"/>
</dbReference>
<dbReference type="SUPFAM" id="SSF51430">
    <property type="entry name" value="NAD(P)-linked oxidoreductase"/>
    <property type="match status" value="1"/>
</dbReference>
<evidence type="ECO:0000313" key="4">
    <source>
        <dbReference type="Proteomes" id="UP001189429"/>
    </source>
</evidence>
<dbReference type="Proteomes" id="UP001189429">
    <property type="component" value="Unassembled WGS sequence"/>
</dbReference>
<dbReference type="Gene3D" id="3.20.20.100">
    <property type="entry name" value="NADP-dependent oxidoreductase domain"/>
    <property type="match status" value="1"/>
</dbReference>